<evidence type="ECO:0000256" key="6">
    <source>
        <dbReference type="SAM" id="MobiDB-lite"/>
    </source>
</evidence>
<gene>
    <name evidence="8" type="primary">hmrR_1</name>
    <name evidence="8" type="ORF">NCTC12722_00464</name>
</gene>
<dbReference type="Pfam" id="PF00376">
    <property type="entry name" value="MerR"/>
    <property type="match status" value="1"/>
</dbReference>
<dbReference type="GO" id="GO:0003677">
    <property type="term" value="F:DNA binding"/>
    <property type="evidence" value="ECO:0007669"/>
    <property type="project" value="UniProtKB-KW"/>
</dbReference>
<evidence type="ECO:0000256" key="2">
    <source>
        <dbReference type="ARBA" id="ARBA00022490"/>
    </source>
</evidence>
<dbReference type="OrthoDB" id="9802944at2"/>
<feature type="domain" description="HTH merR-type" evidence="7">
    <location>
        <begin position="7"/>
        <end position="76"/>
    </location>
</feature>
<evidence type="ECO:0000313" key="9">
    <source>
        <dbReference type="Proteomes" id="UP000254343"/>
    </source>
</evidence>
<keyword evidence="5" id="KW-0804">Transcription</keyword>
<name>A0A380W2X1_AFIFE</name>
<dbReference type="PANTHER" id="PTHR30204:SF94">
    <property type="entry name" value="HEAVY METAL-DEPENDENT TRANSCRIPTIONAL REGULATOR HI_0293-RELATED"/>
    <property type="match status" value="1"/>
</dbReference>
<comment type="subcellular location">
    <subcellularLocation>
        <location evidence="1">Cytoplasm</location>
    </subcellularLocation>
</comment>
<dbReference type="InterPro" id="IPR000551">
    <property type="entry name" value="MerR-type_HTH_dom"/>
</dbReference>
<protein>
    <submittedName>
        <fullName evidence="8">Copper export regulator</fullName>
    </submittedName>
</protein>
<evidence type="ECO:0000256" key="3">
    <source>
        <dbReference type="ARBA" id="ARBA00023015"/>
    </source>
</evidence>
<organism evidence="8 9">
    <name type="scientific">Afipia felis</name>
    <name type="common">Cat scratch disease bacillus</name>
    <dbReference type="NCBI Taxonomy" id="1035"/>
    <lineage>
        <taxon>Bacteria</taxon>
        <taxon>Pseudomonadati</taxon>
        <taxon>Pseudomonadota</taxon>
        <taxon>Alphaproteobacteria</taxon>
        <taxon>Hyphomicrobiales</taxon>
        <taxon>Nitrobacteraceae</taxon>
        <taxon>Afipia</taxon>
    </lineage>
</organism>
<dbReference type="SMART" id="SM00422">
    <property type="entry name" value="HTH_MERR"/>
    <property type="match status" value="1"/>
</dbReference>
<dbReference type="InterPro" id="IPR015358">
    <property type="entry name" value="Tscrpt_reg_MerR_DNA-bd"/>
</dbReference>
<reference evidence="8 9" key="1">
    <citation type="submission" date="2018-06" db="EMBL/GenBank/DDBJ databases">
        <authorList>
            <consortium name="Pathogen Informatics"/>
            <person name="Doyle S."/>
        </authorList>
    </citation>
    <scope>NUCLEOTIDE SEQUENCE [LARGE SCALE GENOMIC DNA]</scope>
    <source>
        <strain evidence="8 9">NCTC12722</strain>
    </source>
</reference>
<accession>A0A380W2X1</accession>
<dbReference type="EMBL" id="UIGB01000001">
    <property type="protein sequence ID" value="SUU83301.1"/>
    <property type="molecule type" value="Genomic_DNA"/>
</dbReference>
<dbReference type="GO" id="GO:0003700">
    <property type="term" value="F:DNA-binding transcription factor activity"/>
    <property type="evidence" value="ECO:0007669"/>
    <property type="project" value="InterPro"/>
</dbReference>
<dbReference type="AlphaFoldDB" id="A0A380W2X1"/>
<sequence length="155" mass="17886">MMQSDKELTIGEVSVLSGLPSKTIRYYEESGIIESARRNENHYRTYSQVDVQTLRFVAQARRLGFSLKDVGELLSLYRDRNRASKDVRRIALRYLADLDRKIAHLRAIKNTIDDLARRCQDNDRPECPILEELETPALAGSRQHDQPRGASRRSQ</sequence>
<dbReference type="Pfam" id="PF09278">
    <property type="entry name" value="MerR-DNA-bind"/>
    <property type="match status" value="1"/>
</dbReference>
<dbReference type="SUPFAM" id="SSF46955">
    <property type="entry name" value="Putative DNA-binding domain"/>
    <property type="match status" value="1"/>
</dbReference>
<keyword evidence="3" id="KW-0805">Transcription regulation</keyword>
<dbReference type="PROSITE" id="PS50937">
    <property type="entry name" value="HTH_MERR_2"/>
    <property type="match status" value="1"/>
</dbReference>
<dbReference type="InterPro" id="IPR009061">
    <property type="entry name" value="DNA-bd_dom_put_sf"/>
</dbReference>
<evidence type="ECO:0000259" key="7">
    <source>
        <dbReference type="PROSITE" id="PS50937"/>
    </source>
</evidence>
<dbReference type="Gene3D" id="1.10.1660.10">
    <property type="match status" value="1"/>
</dbReference>
<evidence type="ECO:0000313" key="8">
    <source>
        <dbReference type="EMBL" id="SUU83301.1"/>
    </source>
</evidence>
<dbReference type="Proteomes" id="UP000254343">
    <property type="component" value="Unassembled WGS sequence"/>
</dbReference>
<dbReference type="InterPro" id="IPR047057">
    <property type="entry name" value="MerR_fam"/>
</dbReference>
<proteinExistence type="predicted"/>
<evidence type="ECO:0000256" key="4">
    <source>
        <dbReference type="ARBA" id="ARBA00023125"/>
    </source>
</evidence>
<keyword evidence="2" id="KW-0963">Cytoplasm</keyword>
<dbReference type="NCBIfam" id="TIGR02044">
    <property type="entry name" value="CueR"/>
    <property type="match status" value="1"/>
</dbReference>
<dbReference type="PRINTS" id="PR00040">
    <property type="entry name" value="HTHMERR"/>
</dbReference>
<dbReference type="GO" id="GO:0005737">
    <property type="term" value="C:cytoplasm"/>
    <property type="evidence" value="ECO:0007669"/>
    <property type="project" value="UniProtKB-SubCell"/>
</dbReference>
<dbReference type="InterPro" id="IPR011789">
    <property type="entry name" value="CueR"/>
</dbReference>
<dbReference type="PANTHER" id="PTHR30204">
    <property type="entry name" value="REDOX-CYCLING DRUG-SENSING TRANSCRIPTIONAL ACTIVATOR SOXR"/>
    <property type="match status" value="1"/>
</dbReference>
<dbReference type="GO" id="GO:0005507">
    <property type="term" value="F:copper ion binding"/>
    <property type="evidence" value="ECO:0007669"/>
    <property type="project" value="InterPro"/>
</dbReference>
<dbReference type="GO" id="GO:0045893">
    <property type="term" value="P:positive regulation of DNA-templated transcription"/>
    <property type="evidence" value="ECO:0007669"/>
    <property type="project" value="InterPro"/>
</dbReference>
<keyword evidence="4" id="KW-0238">DNA-binding</keyword>
<evidence type="ECO:0000256" key="1">
    <source>
        <dbReference type="ARBA" id="ARBA00004496"/>
    </source>
</evidence>
<feature type="region of interest" description="Disordered" evidence="6">
    <location>
        <begin position="126"/>
        <end position="155"/>
    </location>
</feature>
<evidence type="ECO:0000256" key="5">
    <source>
        <dbReference type="ARBA" id="ARBA00023163"/>
    </source>
</evidence>